<proteinExistence type="predicted"/>
<sequence length="310" mass="33726">MKLGRFLFLGAQGNAREQARIRLSRTAPRAGHTPYFESMLLERIRPIGASLPPPTPTRIFDVLVTHDVRSRPRAFSPPLTAGPHRPLSSPAHPAQMPSRPKYNDIITTIPPSDARSAKTTLPDAHPSRLFSPNLAARSVSLGNTRANAPGMRAACWPYYHAGRIGPIVYPQGSVPFSLLSIPGEGTYARCSVHGRTVALPQPAAARPPSIPSPHSPIPLSPAPIQPSPRPPSPHTRRKYAPREKDVKITVVQRLFNQTHLQSTTAKASRLRSHALLLLLLLLLRPAFCVLRPAFWAPVQAAPDSSSSPAF</sequence>
<evidence type="ECO:0000313" key="3">
    <source>
        <dbReference type="Proteomes" id="UP001221757"/>
    </source>
</evidence>
<dbReference type="Proteomes" id="UP001221757">
    <property type="component" value="Unassembled WGS sequence"/>
</dbReference>
<feature type="region of interest" description="Disordered" evidence="1">
    <location>
        <begin position="73"/>
        <end position="129"/>
    </location>
</feature>
<reference evidence="2" key="1">
    <citation type="submission" date="2023-03" db="EMBL/GenBank/DDBJ databases">
        <title>Massive genome expansion in bonnet fungi (Mycena s.s.) driven by repeated elements and novel gene families across ecological guilds.</title>
        <authorList>
            <consortium name="Lawrence Berkeley National Laboratory"/>
            <person name="Harder C.B."/>
            <person name="Miyauchi S."/>
            <person name="Viragh M."/>
            <person name="Kuo A."/>
            <person name="Thoen E."/>
            <person name="Andreopoulos B."/>
            <person name="Lu D."/>
            <person name="Skrede I."/>
            <person name="Drula E."/>
            <person name="Henrissat B."/>
            <person name="Morin E."/>
            <person name="Kohler A."/>
            <person name="Barry K."/>
            <person name="LaButti K."/>
            <person name="Morin E."/>
            <person name="Salamov A."/>
            <person name="Lipzen A."/>
            <person name="Mereny Z."/>
            <person name="Hegedus B."/>
            <person name="Baldrian P."/>
            <person name="Stursova M."/>
            <person name="Weitz H."/>
            <person name="Taylor A."/>
            <person name="Grigoriev I.V."/>
            <person name="Nagy L.G."/>
            <person name="Martin F."/>
            <person name="Kauserud H."/>
        </authorList>
    </citation>
    <scope>NUCLEOTIDE SEQUENCE</scope>
    <source>
        <strain evidence="2">CBHHK067</strain>
    </source>
</reference>
<evidence type="ECO:0000256" key="1">
    <source>
        <dbReference type="SAM" id="MobiDB-lite"/>
    </source>
</evidence>
<gene>
    <name evidence="2" type="ORF">B0H17DRAFT_1338364</name>
</gene>
<feature type="compositionally biased region" description="Pro residues" evidence="1">
    <location>
        <begin position="208"/>
        <end position="233"/>
    </location>
</feature>
<feature type="region of interest" description="Disordered" evidence="1">
    <location>
        <begin position="202"/>
        <end position="243"/>
    </location>
</feature>
<keyword evidence="3" id="KW-1185">Reference proteome</keyword>
<organism evidence="2 3">
    <name type="scientific">Mycena rosella</name>
    <name type="common">Pink bonnet</name>
    <name type="synonym">Agaricus rosellus</name>
    <dbReference type="NCBI Taxonomy" id="1033263"/>
    <lineage>
        <taxon>Eukaryota</taxon>
        <taxon>Fungi</taxon>
        <taxon>Dikarya</taxon>
        <taxon>Basidiomycota</taxon>
        <taxon>Agaricomycotina</taxon>
        <taxon>Agaricomycetes</taxon>
        <taxon>Agaricomycetidae</taxon>
        <taxon>Agaricales</taxon>
        <taxon>Marasmiineae</taxon>
        <taxon>Mycenaceae</taxon>
        <taxon>Mycena</taxon>
    </lineage>
</organism>
<protein>
    <submittedName>
        <fullName evidence="2">Uncharacterized protein</fullName>
    </submittedName>
</protein>
<evidence type="ECO:0000313" key="2">
    <source>
        <dbReference type="EMBL" id="KAJ7653804.1"/>
    </source>
</evidence>
<accession>A0AAD7CMS2</accession>
<dbReference type="AlphaFoldDB" id="A0AAD7CMS2"/>
<comment type="caution">
    <text evidence="2">The sequence shown here is derived from an EMBL/GenBank/DDBJ whole genome shotgun (WGS) entry which is preliminary data.</text>
</comment>
<name>A0AAD7CMS2_MYCRO</name>
<dbReference type="EMBL" id="JARKIE010000330">
    <property type="protein sequence ID" value="KAJ7653804.1"/>
    <property type="molecule type" value="Genomic_DNA"/>
</dbReference>